<evidence type="ECO:0000313" key="3">
    <source>
        <dbReference type="EMBL" id="KAK1407101.1"/>
    </source>
</evidence>
<protein>
    <submittedName>
        <fullName evidence="3">Uncharacterized protein</fullName>
    </submittedName>
</protein>
<dbReference type="Proteomes" id="UP001229421">
    <property type="component" value="Unassembled WGS sequence"/>
</dbReference>
<feature type="signal peptide" evidence="2">
    <location>
        <begin position="1"/>
        <end position="18"/>
    </location>
</feature>
<feature type="chain" id="PRO_5042189731" evidence="2">
    <location>
        <begin position="19"/>
        <end position="538"/>
    </location>
</feature>
<feature type="transmembrane region" description="Helical" evidence="1">
    <location>
        <begin position="101"/>
        <end position="126"/>
    </location>
</feature>
<dbReference type="AlphaFoldDB" id="A0AAD8NGF9"/>
<sequence length="538" mass="59665">MFSVKLLFFLLLTIICHGVCTITYPHQQQQLSIGVVDGGFKVRIERFVYETGSDGEISTMILAEKRTRRKDVTNGFKYYNGGWNISDHHYIYSALYTGAPLFGIAAVWFMGFGLSLLSICCCYCCCRRTPPYGYSRTAYAISLAFLSLFTIAAIVGCVVLYTGQGKFHNSTTDTLDYVVMQSKYTVYNLNNVLDILATSKGIGVDQISLPPSMKKNIDRVDEMVAKAARSLDYETKKNEKDITNVLNSVRLALIIVAAVMLLVALLGFLLSIFGLQVLVYILVVLGWILVTATFILSGIFLTLHNVMGDTCVAMDEWVQIPEAHTALDDILPCIDNATAQETLFQSKDVTFQLVDMVNKIIKNVANIDPPPFPGFLNYNQSGPLVPVLCNPLSADKTDRKCQPGELDVSDAAQVWKAYVCQVCAKDTCTNVGRLTPKMYDQMSAAANVSSGLSYYGPFLAGLMDCSFVRDTFIMVHKDHCPELTKYSKWVYIGLAMVSAAVMLSLVLWVLYARERRHRKYTKLAAAAASQQSSFATEK</sequence>
<keyword evidence="1" id="KW-0472">Membrane</keyword>
<keyword evidence="1" id="KW-1133">Transmembrane helix</keyword>
<dbReference type="PANTHER" id="PTHR31414">
    <property type="entry name" value="TRANSMEMBRANE PROTEIN DDB_G0292058"/>
    <property type="match status" value="1"/>
</dbReference>
<feature type="transmembrane region" description="Helical" evidence="1">
    <location>
        <begin position="138"/>
        <end position="161"/>
    </location>
</feature>
<name>A0AAD8NGF9_TARER</name>
<evidence type="ECO:0000256" key="1">
    <source>
        <dbReference type="SAM" id="Phobius"/>
    </source>
</evidence>
<feature type="transmembrane region" description="Helical" evidence="1">
    <location>
        <begin position="251"/>
        <end position="270"/>
    </location>
</feature>
<feature type="transmembrane region" description="Helical" evidence="1">
    <location>
        <begin position="489"/>
        <end position="512"/>
    </location>
</feature>
<dbReference type="GO" id="GO:0005886">
    <property type="term" value="C:plasma membrane"/>
    <property type="evidence" value="ECO:0007669"/>
    <property type="project" value="TreeGrafter"/>
</dbReference>
<dbReference type="EMBL" id="JAUHHV010000011">
    <property type="protein sequence ID" value="KAK1407101.1"/>
    <property type="molecule type" value="Genomic_DNA"/>
</dbReference>
<dbReference type="InterPro" id="IPR040283">
    <property type="entry name" value="DDB_G0292058-like"/>
</dbReference>
<keyword evidence="2" id="KW-0732">Signal</keyword>
<accession>A0AAD8NGF9</accession>
<keyword evidence="1" id="KW-0812">Transmembrane</keyword>
<keyword evidence="4" id="KW-1185">Reference proteome</keyword>
<dbReference type="PANTHER" id="PTHR31414:SF32">
    <property type="entry name" value="TRANSMEMBRANE PROTEIN"/>
    <property type="match status" value="1"/>
</dbReference>
<gene>
    <name evidence="3" type="ORF">QVD17_38712</name>
</gene>
<proteinExistence type="predicted"/>
<evidence type="ECO:0000256" key="2">
    <source>
        <dbReference type="SAM" id="SignalP"/>
    </source>
</evidence>
<comment type="caution">
    <text evidence="3">The sequence shown here is derived from an EMBL/GenBank/DDBJ whole genome shotgun (WGS) entry which is preliminary data.</text>
</comment>
<dbReference type="GO" id="GO:0009506">
    <property type="term" value="C:plasmodesma"/>
    <property type="evidence" value="ECO:0007669"/>
    <property type="project" value="TreeGrafter"/>
</dbReference>
<feature type="transmembrane region" description="Helical" evidence="1">
    <location>
        <begin position="277"/>
        <end position="301"/>
    </location>
</feature>
<evidence type="ECO:0000313" key="4">
    <source>
        <dbReference type="Proteomes" id="UP001229421"/>
    </source>
</evidence>
<reference evidence="3" key="1">
    <citation type="journal article" date="2023" name="bioRxiv">
        <title>Improved chromosome-level genome assembly for marigold (Tagetes erecta).</title>
        <authorList>
            <person name="Jiang F."/>
            <person name="Yuan L."/>
            <person name="Wang S."/>
            <person name="Wang H."/>
            <person name="Xu D."/>
            <person name="Wang A."/>
            <person name="Fan W."/>
        </authorList>
    </citation>
    <scope>NUCLEOTIDE SEQUENCE</scope>
    <source>
        <strain evidence="3">WSJ</strain>
        <tissue evidence="3">Leaf</tissue>
    </source>
</reference>
<organism evidence="3 4">
    <name type="scientific">Tagetes erecta</name>
    <name type="common">African marigold</name>
    <dbReference type="NCBI Taxonomy" id="13708"/>
    <lineage>
        <taxon>Eukaryota</taxon>
        <taxon>Viridiplantae</taxon>
        <taxon>Streptophyta</taxon>
        <taxon>Embryophyta</taxon>
        <taxon>Tracheophyta</taxon>
        <taxon>Spermatophyta</taxon>
        <taxon>Magnoliopsida</taxon>
        <taxon>eudicotyledons</taxon>
        <taxon>Gunneridae</taxon>
        <taxon>Pentapetalae</taxon>
        <taxon>asterids</taxon>
        <taxon>campanulids</taxon>
        <taxon>Asterales</taxon>
        <taxon>Asteraceae</taxon>
        <taxon>Asteroideae</taxon>
        <taxon>Heliantheae alliance</taxon>
        <taxon>Tageteae</taxon>
        <taxon>Tagetes</taxon>
    </lineage>
</organism>